<dbReference type="Gene3D" id="1.10.3230.30">
    <property type="entry name" value="Phage gp6-like head-tail connector protein"/>
    <property type="match status" value="1"/>
</dbReference>
<evidence type="ECO:0000313" key="1">
    <source>
        <dbReference type="EMBL" id="AMG73264.1"/>
    </source>
</evidence>
<proteinExistence type="predicted"/>
<reference evidence="1 2" key="1">
    <citation type="journal article" date="2016" name="BMC Genomics">
        <title>Genomic analysis of the nitrate-respiring Sphingopyxis granuli (formerly Sphingomonas macrogoltabida) strain TFA.</title>
        <authorList>
            <person name="Garcia-Romero I."/>
            <person name="Perez-Pulido A.J."/>
            <person name="Gonzalez-Flores Y.E."/>
            <person name="Reyes-Ramirez F."/>
            <person name="Santero E."/>
            <person name="Floriano B."/>
        </authorList>
    </citation>
    <scope>NUCLEOTIDE SEQUENCE [LARGE SCALE GENOMIC DNA]</scope>
    <source>
        <strain evidence="1 2">TFA</strain>
    </source>
</reference>
<protein>
    <recommendedName>
        <fullName evidence="3">PhiE125 gp8 family phage protein</fullName>
    </recommendedName>
</protein>
<dbReference type="EMBL" id="CP012199">
    <property type="protein sequence ID" value="AMG73264.1"/>
    <property type="molecule type" value="Genomic_DNA"/>
</dbReference>
<evidence type="ECO:0008006" key="3">
    <source>
        <dbReference type="Google" id="ProtNLM"/>
    </source>
</evidence>
<dbReference type="NCBIfam" id="TIGR02215">
    <property type="entry name" value="phage_chp_gp8"/>
    <property type="match status" value="1"/>
</dbReference>
<evidence type="ECO:0000313" key="2">
    <source>
        <dbReference type="Proteomes" id="UP000058599"/>
    </source>
</evidence>
<gene>
    <name evidence="1" type="ORF">SGRAN_0870</name>
</gene>
<dbReference type="KEGG" id="sgi:SGRAN_0870"/>
<name>A0AA86GJB1_9SPHN</name>
<organism evidence="1 2">
    <name type="scientific">Sphingopyxis granuli</name>
    <dbReference type="NCBI Taxonomy" id="267128"/>
    <lineage>
        <taxon>Bacteria</taxon>
        <taxon>Pseudomonadati</taxon>
        <taxon>Pseudomonadota</taxon>
        <taxon>Alphaproteobacteria</taxon>
        <taxon>Sphingomonadales</taxon>
        <taxon>Sphingomonadaceae</taxon>
        <taxon>Sphingopyxis</taxon>
    </lineage>
</organism>
<sequence length="181" mass="19150">MMVESLLPGEVPVSLDEARGWLRMGATIDDAVVAGLVRAAASICEAFVGQWLIVRAGEESLVLRGGTLRLAARPVVAVDAVTLLRPDGAETVLGADRYRVTIARDGSARVAIHAAGDAEYARIAFRAGMAAGPNAVPEAIRQGLLRMIQHLHAARDGADETPPAMIAALWQPWRRRTLGGA</sequence>
<dbReference type="AlphaFoldDB" id="A0AA86GJB1"/>
<keyword evidence="2" id="KW-1185">Reference proteome</keyword>
<accession>A0AA86GJB1</accession>
<dbReference type="Proteomes" id="UP000058599">
    <property type="component" value="Chromosome"/>
</dbReference>
<dbReference type="RefSeq" id="WP_067180946.1">
    <property type="nucleotide sequence ID" value="NZ_CP012199.1"/>
</dbReference>
<dbReference type="InterPro" id="IPR011738">
    <property type="entry name" value="Phage_CHP"/>
</dbReference>